<dbReference type="RefSeq" id="WP_284938611.1">
    <property type="nucleotide sequence ID" value="NZ_JANURM010000025.1"/>
</dbReference>
<evidence type="ECO:0000256" key="1">
    <source>
        <dbReference type="SAM" id="SignalP"/>
    </source>
</evidence>
<feature type="signal peptide" evidence="1">
    <location>
        <begin position="1"/>
        <end position="20"/>
    </location>
</feature>
<protein>
    <submittedName>
        <fullName evidence="2">Uncharacterized protein</fullName>
    </submittedName>
</protein>
<feature type="chain" id="PRO_5046981234" evidence="1">
    <location>
        <begin position="21"/>
        <end position="42"/>
    </location>
</feature>
<keyword evidence="3" id="KW-1185">Reference proteome</keyword>
<reference evidence="2" key="2">
    <citation type="journal article" date="2023" name="Microorganisms">
        <title>Isolation and Genomic Characteristics of Cat-Borne Campylobacter felis sp. nov. and Sheep-Borne Campylobacter ovis sp. nov.</title>
        <authorList>
            <person name="Wang H."/>
            <person name="Li Y."/>
            <person name="Gu Y."/>
            <person name="Zhou G."/>
            <person name="Chen X."/>
            <person name="Zhang X."/>
            <person name="Shao Z."/>
            <person name="Zhang J."/>
            <person name="Zhang M."/>
        </authorList>
    </citation>
    <scope>NUCLEOTIDE SEQUENCE</scope>
    <source>
        <strain evidence="2">PS10</strain>
    </source>
</reference>
<evidence type="ECO:0000313" key="2">
    <source>
        <dbReference type="EMBL" id="MDL0089866.1"/>
    </source>
</evidence>
<organism evidence="2 3">
    <name type="scientific">Campylobacter gastrosuis</name>
    <dbReference type="NCBI Taxonomy" id="2974576"/>
    <lineage>
        <taxon>Bacteria</taxon>
        <taxon>Pseudomonadati</taxon>
        <taxon>Campylobacterota</taxon>
        <taxon>Epsilonproteobacteria</taxon>
        <taxon>Campylobacterales</taxon>
        <taxon>Campylobacteraceae</taxon>
        <taxon>Campylobacter</taxon>
    </lineage>
</organism>
<accession>A0ABT7HSG6</accession>
<keyword evidence="1" id="KW-0732">Signal</keyword>
<dbReference type="EMBL" id="JANURM010000025">
    <property type="protein sequence ID" value="MDL0089866.1"/>
    <property type="molecule type" value="Genomic_DNA"/>
</dbReference>
<reference evidence="2" key="1">
    <citation type="submission" date="2022-08" db="EMBL/GenBank/DDBJ databases">
        <authorList>
            <person name="Wang H."/>
        </authorList>
    </citation>
    <scope>NUCLEOTIDE SEQUENCE</scope>
    <source>
        <strain evidence="2">PS10</strain>
    </source>
</reference>
<gene>
    <name evidence="2" type="ORF">NYG85_10915</name>
</gene>
<name>A0ABT7HSG6_9BACT</name>
<proteinExistence type="predicted"/>
<evidence type="ECO:0000313" key="3">
    <source>
        <dbReference type="Proteomes" id="UP001173801"/>
    </source>
</evidence>
<dbReference type="Proteomes" id="UP001173801">
    <property type="component" value="Unassembled WGS sequence"/>
</dbReference>
<comment type="caution">
    <text evidence="2">The sequence shown here is derived from an EMBL/GenBank/DDBJ whole genome shotgun (WGS) entry which is preliminary data.</text>
</comment>
<sequence>MFKSCKFALLSALLILGLNASDDLLLKATNGVVSQNLLVLKF</sequence>